<protein>
    <submittedName>
        <fullName evidence="1">Uncharacterized protein</fullName>
    </submittedName>
</protein>
<reference evidence="2" key="1">
    <citation type="submission" date="2015-07" db="EMBL/GenBank/DDBJ databases">
        <title>Nocardia seriolae U-1 whole genome shotgun sequence.</title>
        <authorList>
            <person name="Imajoh M."/>
            <person name="Fukumoto Y."/>
            <person name="Sukeda M."/>
            <person name="Yamane J."/>
            <person name="Yamasaki K."/>
            <person name="Shimizu M."/>
            <person name="Ohnishi K."/>
            <person name="Oshima S."/>
        </authorList>
    </citation>
    <scope>NUCLEOTIDE SEQUENCE [LARGE SCALE GENOMIC DNA]</scope>
    <source>
        <strain evidence="2">U-1</strain>
    </source>
</reference>
<organism evidence="1 2">
    <name type="scientific">Nocardia seriolae</name>
    <dbReference type="NCBI Taxonomy" id="37332"/>
    <lineage>
        <taxon>Bacteria</taxon>
        <taxon>Bacillati</taxon>
        <taxon>Actinomycetota</taxon>
        <taxon>Actinomycetes</taxon>
        <taxon>Mycobacteriales</taxon>
        <taxon>Nocardiaceae</taxon>
        <taxon>Nocardia</taxon>
    </lineage>
</organism>
<keyword evidence="2" id="KW-1185">Reference proteome</keyword>
<accession>A0ABC9Z6S4</accession>
<dbReference type="EMBL" id="BBYQ01000313">
    <property type="protein sequence ID" value="GAP33522.1"/>
    <property type="molecule type" value="Genomic_DNA"/>
</dbReference>
<gene>
    <name evidence="1" type="ORF">NSK11_contig00313-0001</name>
</gene>
<reference evidence="1 2" key="2">
    <citation type="journal article" date="2016" name="Genome Announc.">
        <title>Draft Genome Sequence of Erythromycin- and Oxytetracycline-Sensitive Nocardia seriolae Strain U-1 (NBRC 110359).</title>
        <authorList>
            <person name="Imajoh M."/>
            <person name="Sukeda M."/>
            <person name="Shimizu M."/>
            <person name="Yamane J."/>
            <person name="Ohnishi K."/>
            <person name="Oshima S."/>
        </authorList>
    </citation>
    <scope>NUCLEOTIDE SEQUENCE [LARGE SCALE GENOMIC DNA]</scope>
    <source>
        <strain evidence="1 2">U-1</strain>
    </source>
</reference>
<comment type="caution">
    <text evidence="1">The sequence shown here is derived from an EMBL/GenBank/DDBJ whole genome shotgun (WGS) entry which is preliminary data.</text>
</comment>
<evidence type="ECO:0000313" key="2">
    <source>
        <dbReference type="Proteomes" id="UP000037179"/>
    </source>
</evidence>
<dbReference type="Proteomes" id="UP000037179">
    <property type="component" value="Unassembled WGS sequence"/>
</dbReference>
<evidence type="ECO:0000313" key="1">
    <source>
        <dbReference type="EMBL" id="GAP33522.1"/>
    </source>
</evidence>
<dbReference type="RefSeq" id="WP_143161396.1">
    <property type="nucleotide sequence ID" value="NZ_AP017900.1"/>
</dbReference>
<sequence>MLAAAGETEHSAFWRYVEAHALFDRGRPEDLAAARAALEIATTSGPRTAWFRRLSRTVEDLEGHEPQADDTDRLFLVWDEWRRTAGARLDNELSAGRTALTGDCPEIS</sequence>
<name>A0ABC9Z6S4_9NOCA</name>
<dbReference type="AlphaFoldDB" id="A0ABC9Z6S4"/>
<dbReference type="GeneID" id="93369304"/>
<proteinExistence type="predicted"/>